<feature type="transmembrane region" description="Helical" evidence="6">
    <location>
        <begin position="392"/>
        <end position="413"/>
    </location>
</feature>
<evidence type="ECO:0000256" key="1">
    <source>
        <dbReference type="ARBA" id="ARBA00004141"/>
    </source>
</evidence>
<sequence length="428" mass="45270">MAGRSNVTDAQPAQRLSNPWVVLFTLLVVSIFNFADRYLITGLIGDIKAEFNVDDGYMGLLIGPAFVVLYVVAGVPIARLADKSSRVKIIAAGCVMWSACTLATGFATGPVTLALARVGVGIGEAAFAAPAYSLLADYFRPERRGMAYAILGLATYFGQIAGQAGGPALGAAFGWHAAFWIMGAPGILLGLLVVMLIREPQRATSGPSAVVQIPFMTIVQRLKATPAYLLMMGSMGMGTLSGVAFGFWGPELFSRVYAMDPVQAKSAFAISFGLSGMAGMLCFGFLADRLSQRDKVWPLRLSGIALACATTMILFATWSDSFRIALLFAVPAGLLGGGWSVGFMAMLQYLLPVQFRASATALFLAVTTLLGFFLGPWLAGEISSQLGNGGDALRIGLSCIMPVGFLGGWLALLASRRIERDRLALADE</sequence>
<comment type="subcellular location">
    <subcellularLocation>
        <location evidence="1">Membrane</location>
        <topology evidence="1">Multi-pass membrane protein</topology>
    </subcellularLocation>
</comment>
<protein>
    <submittedName>
        <fullName evidence="8">MFS transporter</fullName>
    </submittedName>
</protein>
<keyword evidence="9" id="KW-1185">Reference proteome</keyword>
<dbReference type="PANTHER" id="PTHR23505">
    <property type="entry name" value="SPINSTER"/>
    <property type="match status" value="1"/>
</dbReference>
<dbReference type="GO" id="GO:0016020">
    <property type="term" value="C:membrane"/>
    <property type="evidence" value="ECO:0007669"/>
    <property type="project" value="UniProtKB-SubCell"/>
</dbReference>
<evidence type="ECO:0000256" key="5">
    <source>
        <dbReference type="ARBA" id="ARBA00023136"/>
    </source>
</evidence>
<dbReference type="EMBL" id="CP053015">
    <property type="protein sequence ID" value="QJQ31323.1"/>
    <property type="molecule type" value="Genomic_DNA"/>
</dbReference>
<evidence type="ECO:0000256" key="6">
    <source>
        <dbReference type="SAM" id="Phobius"/>
    </source>
</evidence>
<dbReference type="Proteomes" id="UP000503018">
    <property type="component" value="Chromosome"/>
</dbReference>
<dbReference type="Gene3D" id="1.20.1250.20">
    <property type="entry name" value="MFS general substrate transporter like domains"/>
    <property type="match status" value="1"/>
</dbReference>
<feature type="transmembrane region" description="Helical" evidence="6">
    <location>
        <begin position="268"/>
        <end position="287"/>
    </location>
</feature>
<feature type="transmembrane region" description="Helical" evidence="6">
    <location>
        <begin position="227"/>
        <end position="248"/>
    </location>
</feature>
<dbReference type="KEGG" id="slan:GV829_01760"/>
<evidence type="ECO:0000259" key="7">
    <source>
        <dbReference type="PROSITE" id="PS50850"/>
    </source>
</evidence>
<reference evidence="8 9" key="1">
    <citation type="submission" date="2020-01" db="EMBL/GenBank/DDBJ databases">
        <title>Sphingomonas sp. strain CSW-10.</title>
        <authorList>
            <person name="Chen W.-M."/>
        </authorList>
    </citation>
    <scope>NUCLEOTIDE SEQUENCE [LARGE SCALE GENOMIC DNA]</scope>
    <source>
        <strain evidence="8 9">CSW-10</strain>
    </source>
</reference>
<name>A0A6M4AQL2_9SPHN</name>
<dbReference type="PROSITE" id="PS50850">
    <property type="entry name" value="MFS"/>
    <property type="match status" value="1"/>
</dbReference>
<dbReference type="InterPro" id="IPR020846">
    <property type="entry name" value="MFS_dom"/>
</dbReference>
<evidence type="ECO:0000313" key="8">
    <source>
        <dbReference type="EMBL" id="QJQ31323.1"/>
    </source>
</evidence>
<dbReference type="CDD" id="cd17328">
    <property type="entry name" value="MFS_spinster_like"/>
    <property type="match status" value="1"/>
</dbReference>
<organism evidence="8 9">
    <name type="scientific">Sphingomonas lacunae</name>
    <dbReference type="NCBI Taxonomy" id="2698828"/>
    <lineage>
        <taxon>Bacteria</taxon>
        <taxon>Pseudomonadati</taxon>
        <taxon>Pseudomonadota</taxon>
        <taxon>Alphaproteobacteria</taxon>
        <taxon>Sphingomonadales</taxon>
        <taxon>Sphingomonadaceae</taxon>
        <taxon>Sphingomonas</taxon>
    </lineage>
</organism>
<evidence type="ECO:0000256" key="3">
    <source>
        <dbReference type="ARBA" id="ARBA00022692"/>
    </source>
</evidence>
<feature type="transmembrane region" description="Helical" evidence="6">
    <location>
        <begin position="56"/>
        <end position="77"/>
    </location>
</feature>
<dbReference type="InterPro" id="IPR044770">
    <property type="entry name" value="MFS_spinster-like"/>
</dbReference>
<feature type="transmembrane region" description="Helical" evidence="6">
    <location>
        <begin position="359"/>
        <end position="380"/>
    </location>
</feature>
<evidence type="ECO:0000256" key="2">
    <source>
        <dbReference type="ARBA" id="ARBA00022448"/>
    </source>
</evidence>
<feature type="transmembrane region" description="Helical" evidence="6">
    <location>
        <begin position="324"/>
        <end position="347"/>
    </location>
</feature>
<feature type="transmembrane region" description="Helical" evidence="6">
    <location>
        <begin position="89"/>
        <end position="108"/>
    </location>
</feature>
<dbReference type="GO" id="GO:0022857">
    <property type="term" value="F:transmembrane transporter activity"/>
    <property type="evidence" value="ECO:0007669"/>
    <property type="project" value="InterPro"/>
</dbReference>
<keyword evidence="3 6" id="KW-0812">Transmembrane</keyword>
<evidence type="ECO:0000256" key="4">
    <source>
        <dbReference type="ARBA" id="ARBA00022989"/>
    </source>
</evidence>
<dbReference type="PANTHER" id="PTHR23505:SF79">
    <property type="entry name" value="PROTEIN SPINSTER"/>
    <property type="match status" value="1"/>
</dbReference>
<feature type="transmembrane region" description="Helical" evidence="6">
    <location>
        <begin position="299"/>
        <end position="318"/>
    </location>
</feature>
<keyword evidence="4 6" id="KW-1133">Transmembrane helix</keyword>
<dbReference type="InterPro" id="IPR011701">
    <property type="entry name" value="MFS"/>
</dbReference>
<feature type="transmembrane region" description="Helical" evidence="6">
    <location>
        <begin position="20"/>
        <end position="44"/>
    </location>
</feature>
<dbReference type="Pfam" id="PF07690">
    <property type="entry name" value="MFS_1"/>
    <property type="match status" value="1"/>
</dbReference>
<keyword evidence="2" id="KW-0813">Transport</keyword>
<evidence type="ECO:0000313" key="9">
    <source>
        <dbReference type="Proteomes" id="UP000503018"/>
    </source>
</evidence>
<accession>A0A6M4AQL2</accession>
<dbReference type="AlphaFoldDB" id="A0A6M4AQL2"/>
<feature type="transmembrane region" description="Helical" evidence="6">
    <location>
        <begin position="114"/>
        <end position="135"/>
    </location>
</feature>
<feature type="transmembrane region" description="Helical" evidence="6">
    <location>
        <begin position="177"/>
        <end position="197"/>
    </location>
</feature>
<feature type="transmembrane region" description="Helical" evidence="6">
    <location>
        <begin position="147"/>
        <end position="165"/>
    </location>
</feature>
<dbReference type="SUPFAM" id="SSF103473">
    <property type="entry name" value="MFS general substrate transporter"/>
    <property type="match status" value="1"/>
</dbReference>
<proteinExistence type="predicted"/>
<keyword evidence="5 6" id="KW-0472">Membrane</keyword>
<dbReference type="InterPro" id="IPR036259">
    <property type="entry name" value="MFS_trans_sf"/>
</dbReference>
<feature type="domain" description="Major facilitator superfamily (MFS) profile" evidence="7">
    <location>
        <begin position="22"/>
        <end position="416"/>
    </location>
</feature>
<gene>
    <name evidence="8" type="ORF">GV829_01760</name>
</gene>